<evidence type="ECO:0000259" key="1">
    <source>
        <dbReference type="Pfam" id="PF08818"/>
    </source>
</evidence>
<organism evidence="2">
    <name type="scientific">Eubacterium limosum</name>
    <dbReference type="NCBI Taxonomy" id="1736"/>
    <lineage>
        <taxon>Bacteria</taxon>
        <taxon>Bacillati</taxon>
        <taxon>Bacillota</taxon>
        <taxon>Clostridia</taxon>
        <taxon>Eubacteriales</taxon>
        <taxon>Eubacteriaceae</taxon>
        <taxon>Eubacterium</taxon>
    </lineage>
</organism>
<feature type="domain" description="YdhG-like" evidence="1">
    <location>
        <begin position="15"/>
        <end position="107"/>
    </location>
</feature>
<gene>
    <name evidence="2" type="ORF">ELLFYP34_00652</name>
</gene>
<evidence type="ECO:0000313" key="2">
    <source>
        <dbReference type="EMBL" id="VYU66733.1"/>
    </source>
</evidence>
<reference evidence="2" key="1">
    <citation type="submission" date="2019-11" db="EMBL/GenBank/DDBJ databases">
        <authorList>
            <person name="Feng L."/>
        </authorList>
    </citation>
    <scope>NUCLEOTIDE SEQUENCE</scope>
    <source>
        <strain evidence="2">ElimosumLFYP34</strain>
    </source>
</reference>
<protein>
    <recommendedName>
        <fullName evidence="1">YdhG-like domain-containing protein</fullName>
    </recommendedName>
</protein>
<dbReference type="SUPFAM" id="SSF159888">
    <property type="entry name" value="YdhG-like"/>
    <property type="match status" value="1"/>
</dbReference>
<dbReference type="EMBL" id="CACRTR010000023">
    <property type="protein sequence ID" value="VYU66733.1"/>
    <property type="molecule type" value="Genomic_DNA"/>
</dbReference>
<dbReference type="InterPro" id="IPR014922">
    <property type="entry name" value="YdhG-like"/>
</dbReference>
<name>A0A6N3GRZ8_EUBLI</name>
<sequence>MNAIDGYIDQFTGDKRKKLEEIRALIRENAPEASEKISWNMPTFFLNGNLVHFAMNKAHLGFYPTPSGIEHFEKELKDYRHSRGAIQFPLDKPLPKDLIAAIVQFRVAENTKKK</sequence>
<proteinExistence type="predicted"/>
<dbReference type="RefSeq" id="WP_133966041.1">
    <property type="nucleotide sequence ID" value="NZ_LR215983.1"/>
</dbReference>
<accession>A0A6N3GRZ8</accession>
<dbReference type="Pfam" id="PF08818">
    <property type="entry name" value="DUF1801"/>
    <property type="match status" value="1"/>
</dbReference>
<dbReference type="AlphaFoldDB" id="A0A6N3GRZ8"/>
<dbReference type="Gene3D" id="3.90.1150.200">
    <property type="match status" value="1"/>
</dbReference>